<dbReference type="InterPro" id="IPR022986">
    <property type="entry name" value="UPF0237_ACT"/>
</dbReference>
<dbReference type="HAMAP" id="MF_01054">
    <property type="entry name" value="UPF0237"/>
    <property type="match status" value="1"/>
</dbReference>
<gene>
    <name evidence="3" type="ORF">MFMK1_001856</name>
</gene>
<dbReference type="PANTHER" id="PTHR34875:SF6">
    <property type="entry name" value="UPF0237 PROTEIN MJ1558"/>
    <property type="match status" value="1"/>
</dbReference>
<proteinExistence type="inferred from homology"/>
<name>A0AAU0UNZ5_9FIRM</name>
<comment type="similarity">
    <text evidence="1">Belongs to the UPF0237 family.</text>
</comment>
<dbReference type="Gene3D" id="3.30.70.260">
    <property type="match status" value="1"/>
</dbReference>
<feature type="domain" description="ACT" evidence="2">
    <location>
        <begin position="8"/>
        <end position="82"/>
    </location>
</feature>
<dbReference type="AlphaFoldDB" id="A0AAU0UNZ5"/>
<dbReference type="InterPro" id="IPR002912">
    <property type="entry name" value="ACT_dom"/>
</dbReference>
<evidence type="ECO:0000259" key="2">
    <source>
        <dbReference type="PROSITE" id="PS51671"/>
    </source>
</evidence>
<evidence type="ECO:0000313" key="3">
    <source>
        <dbReference type="EMBL" id="WRO22035.1"/>
    </source>
</evidence>
<keyword evidence="4" id="KW-1185">Reference proteome</keyword>
<dbReference type="InterPro" id="IPR050990">
    <property type="entry name" value="UPF0237/GcvR_regulator"/>
</dbReference>
<evidence type="ECO:0000313" key="4">
    <source>
        <dbReference type="Proteomes" id="UP001329915"/>
    </source>
</evidence>
<sequence>MGKDNRIIVTVVGTDRTGIIAGVTTVLAEANANILDISQTVLQEFLTMILVVDLDNCNLDFEELKQKLTEVGDRIGVQITAQHESVFKYMHRI</sequence>
<organism evidence="3 4">
    <name type="scientific">Metallumcola ferriviriculae</name>
    <dbReference type="NCBI Taxonomy" id="3039180"/>
    <lineage>
        <taxon>Bacteria</taxon>
        <taxon>Bacillati</taxon>
        <taxon>Bacillota</taxon>
        <taxon>Clostridia</taxon>
        <taxon>Neomoorellales</taxon>
        <taxon>Desulfitibacteraceae</taxon>
        <taxon>Metallumcola</taxon>
    </lineage>
</organism>
<reference evidence="3 4" key="1">
    <citation type="submission" date="2023-04" db="EMBL/GenBank/DDBJ databases">
        <authorList>
            <person name="Hsu D."/>
        </authorList>
    </citation>
    <scope>NUCLEOTIDE SEQUENCE [LARGE SCALE GENOMIC DNA]</scope>
    <source>
        <strain evidence="3 4">MK1</strain>
    </source>
</reference>
<dbReference type="Proteomes" id="UP001329915">
    <property type="component" value="Chromosome"/>
</dbReference>
<dbReference type="KEGG" id="dbc:MFMK1_001856"/>
<dbReference type="Pfam" id="PF13740">
    <property type="entry name" value="ACT_6"/>
    <property type="match status" value="1"/>
</dbReference>
<dbReference type="InterPro" id="IPR045865">
    <property type="entry name" value="ACT-like_dom_sf"/>
</dbReference>
<dbReference type="PROSITE" id="PS51671">
    <property type="entry name" value="ACT"/>
    <property type="match status" value="1"/>
</dbReference>
<evidence type="ECO:0000256" key="1">
    <source>
        <dbReference type="HAMAP-Rule" id="MF_01054"/>
    </source>
</evidence>
<dbReference type="EMBL" id="CP121694">
    <property type="protein sequence ID" value="WRO22035.1"/>
    <property type="molecule type" value="Genomic_DNA"/>
</dbReference>
<accession>A0AAU0UNZ5</accession>
<dbReference type="CDD" id="cd04872">
    <property type="entry name" value="ACT_1ZPV"/>
    <property type="match status" value="1"/>
</dbReference>
<dbReference type="PANTHER" id="PTHR34875">
    <property type="entry name" value="UPF0237 PROTEIN MJ1558"/>
    <property type="match status" value="1"/>
</dbReference>
<dbReference type="SUPFAM" id="SSF55021">
    <property type="entry name" value="ACT-like"/>
    <property type="match status" value="1"/>
</dbReference>
<protein>
    <recommendedName>
        <fullName evidence="1">UPF0237 protein MFMK1_001856</fullName>
    </recommendedName>
</protein>
<dbReference type="NCBIfam" id="NF001220">
    <property type="entry name" value="PRK00194.1"/>
    <property type="match status" value="1"/>
</dbReference>
<dbReference type="RefSeq" id="WP_366921456.1">
    <property type="nucleotide sequence ID" value="NZ_CP121694.1"/>
</dbReference>